<dbReference type="AlphaFoldDB" id="A0A5J4W0V5"/>
<name>A0A5J4W0V5_9EUKA</name>
<gene>
    <name evidence="4" type="ORF">EZS28_015901</name>
</gene>
<organism evidence="4 5">
    <name type="scientific">Streblomastix strix</name>
    <dbReference type="NCBI Taxonomy" id="222440"/>
    <lineage>
        <taxon>Eukaryota</taxon>
        <taxon>Metamonada</taxon>
        <taxon>Preaxostyla</taxon>
        <taxon>Oxymonadida</taxon>
        <taxon>Streblomastigidae</taxon>
        <taxon>Streblomastix</taxon>
    </lineage>
</organism>
<sequence>MLFVSFPWVRKFKRVSDNSHKILDILPLETLDINIIFLKSMMTNHKDIDDSRHRILDYTMILVNTINHPHSKQDVVKDSTNNLIILCQKTFEAEENVMKEMEYNKEKINKHILDHQIILHRLAFLQGKLHELRELELLLERKTNLINNLLAAIFRIGAVSELQNQIAAIKFIVNKTLSSLFDCHFSNDDPSFAEEVGLIEQKTKMYEQEKEEKIEIDNSEMKKEDD</sequence>
<comment type="caution">
    <text evidence="4">The sequence shown here is derived from an EMBL/GenBank/DDBJ whole genome shotgun (WGS) entry which is preliminary data.</text>
</comment>
<proteinExistence type="inferred from homology"/>
<evidence type="ECO:0000256" key="3">
    <source>
        <dbReference type="ARBA" id="ARBA00023004"/>
    </source>
</evidence>
<dbReference type="SUPFAM" id="SSF47188">
    <property type="entry name" value="Hemerythrin-like"/>
    <property type="match status" value="1"/>
</dbReference>
<dbReference type="EMBL" id="SNRW01003930">
    <property type="protein sequence ID" value="KAA6388574.1"/>
    <property type="molecule type" value="Genomic_DNA"/>
</dbReference>
<accession>A0A5J4W0V5</accession>
<dbReference type="Proteomes" id="UP000324800">
    <property type="component" value="Unassembled WGS sequence"/>
</dbReference>
<dbReference type="GO" id="GO:0046872">
    <property type="term" value="F:metal ion binding"/>
    <property type="evidence" value="ECO:0007669"/>
    <property type="project" value="UniProtKB-KW"/>
</dbReference>
<reference evidence="4 5" key="1">
    <citation type="submission" date="2019-03" db="EMBL/GenBank/DDBJ databases">
        <title>Single cell metagenomics reveals metabolic interactions within the superorganism composed of flagellate Streblomastix strix and complex community of Bacteroidetes bacteria on its surface.</title>
        <authorList>
            <person name="Treitli S.C."/>
            <person name="Kolisko M."/>
            <person name="Husnik F."/>
            <person name="Keeling P."/>
            <person name="Hampl V."/>
        </authorList>
    </citation>
    <scope>NUCLEOTIDE SEQUENCE [LARGE SCALE GENOMIC DNA]</scope>
    <source>
        <strain evidence="4">ST1C</strain>
    </source>
</reference>
<protein>
    <submittedName>
        <fullName evidence="4">Uncharacterized protein</fullName>
    </submittedName>
</protein>
<evidence type="ECO:0000313" key="5">
    <source>
        <dbReference type="Proteomes" id="UP000324800"/>
    </source>
</evidence>
<keyword evidence="3" id="KW-0408">Iron</keyword>
<comment type="similarity">
    <text evidence="1">Belongs to the hemerythrin family.</text>
</comment>
<keyword evidence="2" id="KW-0479">Metal-binding</keyword>
<dbReference type="Gene3D" id="1.20.120.50">
    <property type="entry name" value="Hemerythrin-like"/>
    <property type="match status" value="1"/>
</dbReference>
<evidence type="ECO:0000256" key="1">
    <source>
        <dbReference type="ARBA" id="ARBA00010587"/>
    </source>
</evidence>
<dbReference type="InterPro" id="IPR035938">
    <property type="entry name" value="Hemerythrin-like_sf"/>
</dbReference>
<evidence type="ECO:0000313" key="4">
    <source>
        <dbReference type="EMBL" id="KAA6388574.1"/>
    </source>
</evidence>
<evidence type="ECO:0000256" key="2">
    <source>
        <dbReference type="ARBA" id="ARBA00022723"/>
    </source>
</evidence>